<evidence type="ECO:0008006" key="3">
    <source>
        <dbReference type="Google" id="ProtNLM"/>
    </source>
</evidence>
<evidence type="ECO:0000313" key="1">
    <source>
        <dbReference type="EMBL" id="KIJ99755.1"/>
    </source>
</evidence>
<keyword evidence="2" id="KW-1185">Reference proteome</keyword>
<accession>A0A0C9X3Z6</accession>
<dbReference type="Proteomes" id="UP000054477">
    <property type="component" value="Unassembled WGS sequence"/>
</dbReference>
<dbReference type="Gene3D" id="3.40.50.300">
    <property type="entry name" value="P-loop containing nucleotide triphosphate hydrolases"/>
    <property type="match status" value="1"/>
</dbReference>
<proteinExistence type="predicted"/>
<name>A0A0C9X3Z6_9AGAR</name>
<organism evidence="1 2">
    <name type="scientific">Laccaria amethystina LaAM-08-1</name>
    <dbReference type="NCBI Taxonomy" id="1095629"/>
    <lineage>
        <taxon>Eukaryota</taxon>
        <taxon>Fungi</taxon>
        <taxon>Dikarya</taxon>
        <taxon>Basidiomycota</taxon>
        <taxon>Agaricomycotina</taxon>
        <taxon>Agaricomycetes</taxon>
        <taxon>Agaricomycetidae</taxon>
        <taxon>Agaricales</taxon>
        <taxon>Agaricineae</taxon>
        <taxon>Hydnangiaceae</taxon>
        <taxon>Laccaria</taxon>
    </lineage>
</organism>
<sequence length="80" mass="9112">INYYTSGGNRTTSDAAIPVKPNSSIRFTGRTNVLAKLREHFMAESNDKLHRRKFFLLYGMGGIGKTQICLRFIEEMSDCH</sequence>
<dbReference type="HOGENOM" id="CLU_095759_3_0_1"/>
<dbReference type="STRING" id="1095629.A0A0C9X3Z6"/>
<reference evidence="1 2" key="1">
    <citation type="submission" date="2014-04" db="EMBL/GenBank/DDBJ databases">
        <authorList>
            <consortium name="DOE Joint Genome Institute"/>
            <person name="Kuo A."/>
            <person name="Kohler A."/>
            <person name="Nagy L.G."/>
            <person name="Floudas D."/>
            <person name="Copeland A."/>
            <person name="Barry K.W."/>
            <person name="Cichocki N."/>
            <person name="Veneault-Fourrey C."/>
            <person name="LaButti K."/>
            <person name="Lindquist E.A."/>
            <person name="Lipzen A."/>
            <person name="Lundell T."/>
            <person name="Morin E."/>
            <person name="Murat C."/>
            <person name="Sun H."/>
            <person name="Tunlid A."/>
            <person name="Henrissat B."/>
            <person name="Grigoriev I.V."/>
            <person name="Hibbett D.S."/>
            <person name="Martin F."/>
            <person name="Nordberg H.P."/>
            <person name="Cantor M.N."/>
            <person name="Hua S.X."/>
        </authorList>
    </citation>
    <scope>NUCLEOTIDE SEQUENCE [LARGE SCALE GENOMIC DNA]</scope>
    <source>
        <strain evidence="1 2">LaAM-08-1</strain>
    </source>
</reference>
<dbReference type="OrthoDB" id="3258722at2759"/>
<feature type="non-terminal residue" evidence="1">
    <location>
        <position position="80"/>
    </location>
</feature>
<reference evidence="2" key="2">
    <citation type="submission" date="2015-01" db="EMBL/GenBank/DDBJ databases">
        <title>Evolutionary Origins and Diversification of the Mycorrhizal Mutualists.</title>
        <authorList>
            <consortium name="DOE Joint Genome Institute"/>
            <consortium name="Mycorrhizal Genomics Consortium"/>
            <person name="Kohler A."/>
            <person name="Kuo A."/>
            <person name="Nagy L.G."/>
            <person name="Floudas D."/>
            <person name="Copeland A."/>
            <person name="Barry K.W."/>
            <person name="Cichocki N."/>
            <person name="Veneault-Fourrey C."/>
            <person name="LaButti K."/>
            <person name="Lindquist E.A."/>
            <person name="Lipzen A."/>
            <person name="Lundell T."/>
            <person name="Morin E."/>
            <person name="Murat C."/>
            <person name="Riley R."/>
            <person name="Ohm R."/>
            <person name="Sun H."/>
            <person name="Tunlid A."/>
            <person name="Henrissat B."/>
            <person name="Grigoriev I.V."/>
            <person name="Hibbett D.S."/>
            <person name="Martin F."/>
        </authorList>
    </citation>
    <scope>NUCLEOTIDE SEQUENCE [LARGE SCALE GENOMIC DNA]</scope>
    <source>
        <strain evidence="2">LaAM-08-1</strain>
    </source>
</reference>
<dbReference type="AlphaFoldDB" id="A0A0C9X3Z6"/>
<gene>
    <name evidence="1" type="ORF">K443DRAFT_679707</name>
</gene>
<dbReference type="EMBL" id="KN838640">
    <property type="protein sequence ID" value="KIJ99755.1"/>
    <property type="molecule type" value="Genomic_DNA"/>
</dbReference>
<dbReference type="InterPro" id="IPR027417">
    <property type="entry name" value="P-loop_NTPase"/>
</dbReference>
<dbReference type="SUPFAM" id="SSF52540">
    <property type="entry name" value="P-loop containing nucleoside triphosphate hydrolases"/>
    <property type="match status" value="1"/>
</dbReference>
<protein>
    <recommendedName>
        <fullName evidence="3">NB-ARC domain-containing protein</fullName>
    </recommendedName>
</protein>
<evidence type="ECO:0000313" key="2">
    <source>
        <dbReference type="Proteomes" id="UP000054477"/>
    </source>
</evidence>